<proteinExistence type="predicted"/>
<feature type="non-terminal residue" evidence="2">
    <location>
        <position position="210"/>
    </location>
</feature>
<evidence type="ECO:0000313" key="3">
    <source>
        <dbReference type="Proteomes" id="UP000265520"/>
    </source>
</evidence>
<evidence type="ECO:0000259" key="1">
    <source>
        <dbReference type="Pfam" id="PF08543"/>
    </source>
</evidence>
<dbReference type="AlphaFoldDB" id="A0A392M4G9"/>
<comment type="caution">
    <text evidence="2">The sequence shown here is derived from an EMBL/GenBank/DDBJ whole genome shotgun (WGS) entry which is preliminary data.</text>
</comment>
<dbReference type="PANTHER" id="PTHR20858">
    <property type="entry name" value="PHOSPHOMETHYLPYRIMIDINE KINASE"/>
    <property type="match status" value="1"/>
</dbReference>
<dbReference type="Gene3D" id="3.40.1190.20">
    <property type="match status" value="1"/>
</dbReference>
<dbReference type="CDD" id="cd01169">
    <property type="entry name" value="HMPP_kinase"/>
    <property type="match status" value="1"/>
</dbReference>
<dbReference type="InterPro" id="IPR004399">
    <property type="entry name" value="HMP/HMP-P_kinase_dom"/>
</dbReference>
<gene>
    <name evidence="2" type="ORF">A2U01_0003027</name>
</gene>
<dbReference type="Proteomes" id="UP000265520">
    <property type="component" value="Unassembled WGS sequence"/>
</dbReference>
<protein>
    <submittedName>
        <fullName evidence="2">Thiamine biosynthetic bifunctional enzyme TH1 chloroplastic-like</fullName>
    </submittedName>
</protein>
<name>A0A392M4G9_9FABA</name>
<dbReference type="InterPro" id="IPR029056">
    <property type="entry name" value="Ribokinase-like"/>
</dbReference>
<dbReference type="NCBIfam" id="TIGR00097">
    <property type="entry name" value="HMP-P_kinase"/>
    <property type="match status" value="1"/>
</dbReference>
<dbReference type="GO" id="GO:0008972">
    <property type="term" value="F:phosphomethylpyrimidine kinase activity"/>
    <property type="evidence" value="ECO:0007669"/>
    <property type="project" value="InterPro"/>
</dbReference>
<dbReference type="GO" id="GO:0009228">
    <property type="term" value="P:thiamine biosynthetic process"/>
    <property type="evidence" value="ECO:0007669"/>
    <property type="project" value="InterPro"/>
</dbReference>
<dbReference type="GO" id="GO:0008902">
    <property type="term" value="F:hydroxymethylpyrimidine kinase activity"/>
    <property type="evidence" value="ECO:0007669"/>
    <property type="project" value="TreeGrafter"/>
</dbReference>
<organism evidence="2 3">
    <name type="scientific">Trifolium medium</name>
    <dbReference type="NCBI Taxonomy" id="97028"/>
    <lineage>
        <taxon>Eukaryota</taxon>
        <taxon>Viridiplantae</taxon>
        <taxon>Streptophyta</taxon>
        <taxon>Embryophyta</taxon>
        <taxon>Tracheophyta</taxon>
        <taxon>Spermatophyta</taxon>
        <taxon>Magnoliopsida</taxon>
        <taxon>eudicotyledons</taxon>
        <taxon>Gunneridae</taxon>
        <taxon>Pentapetalae</taxon>
        <taxon>rosids</taxon>
        <taxon>fabids</taxon>
        <taxon>Fabales</taxon>
        <taxon>Fabaceae</taxon>
        <taxon>Papilionoideae</taxon>
        <taxon>50 kb inversion clade</taxon>
        <taxon>NPAAA clade</taxon>
        <taxon>Hologalegina</taxon>
        <taxon>IRL clade</taxon>
        <taxon>Trifolieae</taxon>
        <taxon>Trifolium</taxon>
    </lineage>
</organism>
<feature type="domain" description="Pyridoxamine kinase/Phosphomethylpyrimidine kinase" evidence="1">
    <location>
        <begin position="2"/>
        <end position="203"/>
    </location>
</feature>
<dbReference type="EMBL" id="LXQA010003378">
    <property type="protein sequence ID" value="MCH82226.1"/>
    <property type="molecule type" value="Genomic_DNA"/>
</dbReference>
<sequence>MVPEDFVAQQLNSVLSDMDVDVVKTGMLPSLSVLKVLCQSLRKFPVKALVVDPVMISTSGDILAGPSVLAGFREELLPMADIVTPNIKEASVLLGDVPMKSVSDMRTAAKLIHDLGPRNVLVKGGDLPNSPDAIDIFYDGKEFYQLSSPRVNTRNTHGTGCTLASCIAAELAKGSSMLSAVKIAKRFVESALDYSRDLVIGNGVQGPFDH</sequence>
<dbReference type="Pfam" id="PF08543">
    <property type="entry name" value="Phos_pyr_kin"/>
    <property type="match status" value="1"/>
</dbReference>
<dbReference type="GO" id="GO:0009507">
    <property type="term" value="C:chloroplast"/>
    <property type="evidence" value="ECO:0007669"/>
    <property type="project" value="TreeGrafter"/>
</dbReference>
<dbReference type="PANTHER" id="PTHR20858:SF17">
    <property type="entry name" value="HYDROXYMETHYLPYRIMIDINE_PHOSPHOMETHYLPYRIMIDINE KINASE THI20-RELATED"/>
    <property type="match status" value="1"/>
</dbReference>
<keyword evidence="3" id="KW-1185">Reference proteome</keyword>
<dbReference type="SUPFAM" id="SSF53613">
    <property type="entry name" value="Ribokinase-like"/>
    <property type="match status" value="1"/>
</dbReference>
<evidence type="ECO:0000313" key="2">
    <source>
        <dbReference type="EMBL" id="MCH82226.1"/>
    </source>
</evidence>
<reference evidence="2 3" key="1">
    <citation type="journal article" date="2018" name="Front. Plant Sci.">
        <title>Red Clover (Trifolium pratense) and Zigzag Clover (T. medium) - A Picture of Genomic Similarities and Differences.</title>
        <authorList>
            <person name="Dluhosova J."/>
            <person name="Istvanek J."/>
            <person name="Nedelnik J."/>
            <person name="Repkova J."/>
        </authorList>
    </citation>
    <scope>NUCLEOTIDE SEQUENCE [LARGE SCALE GENOMIC DNA]</scope>
    <source>
        <strain evidence="3">cv. 10/8</strain>
        <tissue evidence="2">Leaf</tissue>
    </source>
</reference>
<accession>A0A392M4G9</accession>
<dbReference type="InterPro" id="IPR013749">
    <property type="entry name" value="PM/HMP-P_kinase-1"/>
</dbReference>